<dbReference type="InterPro" id="IPR016169">
    <property type="entry name" value="FAD-bd_PCMH_sub2"/>
</dbReference>
<feature type="domain" description="FAD-binding PCMH-type" evidence="5">
    <location>
        <begin position="79"/>
        <end position="239"/>
    </location>
</feature>
<evidence type="ECO:0000313" key="7">
    <source>
        <dbReference type="Proteomes" id="UP000247810"/>
    </source>
</evidence>
<dbReference type="InterPro" id="IPR012951">
    <property type="entry name" value="BBE"/>
</dbReference>
<gene>
    <name evidence="6" type="ORF">BO71DRAFT_423456</name>
</gene>
<evidence type="ECO:0000259" key="5">
    <source>
        <dbReference type="PROSITE" id="PS51387"/>
    </source>
</evidence>
<dbReference type="PROSITE" id="PS00862">
    <property type="entry name" value="OX2_COVAL_FAD"/>
    <property type="match status" value="1"/>
</dbReference>
<organism evidence="6 7">
    <name type="scientific">Aspergillus ellipticus CBS 707.79</name>
    <dbReference type="NCBI Taxonomy" id="1448320"/>
    <lineage>
        <taxon>Eukaryota</taxon>
        <taxon>Fungi</taxon>
        <taxon>Dikarya</taxon>
        <taxon>Ascomycota</taxon>
        <taxon>Pezizomycotina</taxon>
        <taxon>Eurotiomycetes</taxon>
        <taxon>Eurotiomycetidae</taxon>
        <taxon>Eurotiales</taxon>
        <taxon>Aspergillaceae</taxon>
        <taxon>Aspergillus</taxon>
        <taxon>Aspergillus subgen. Circumdati</taxon>
    </lineage>
</organism>
<dbReference type="PROSITE" id="PS51387">
    <property type="entry name" value="FAD_PCMH"/>
    <property type="match status" value="1"/>
</dbReference>
<dbReference type="Pfam" id="PF08031">
    <property type="entry name" value="BBE"/>
    <property type="match status" value="1"/>
</dbReference>
<accession>A0A319CWA1</accession>
<evidence type="ECO:0000256" key="4">
    <source>
        <dbReference type="ARBA" id="ARBA00023002"/>
    </source>
</evidence>
<dbReference type="InterPro" id="IPR006093">
    <property type="entry name" value="Oxy_OxRdtase_FAD_BS"/>
</dbReference>
<dbReference type="PANTHER" id="PTHR42973:SF54">
    <property type="entry name" value="FAD-BINDING PCMH-TYPE DOMAIN-CONTAINING PROTEIN"/>
    <property type="match status" value="1"/>
</dbReference>
<sequence>MDVSSPIATTTGSPSLDKLDNPEVETLLSKYATLSASEKDTFRASLASQNFVLLFGKNAILETSDEYESQRRVPWSTNCWLQPLVVVTPTSAQEIATALTLCRFFNLRLSVRGGGHLQNPGFNSNHGGVVISMSKFDQVKLSEDKSTADIGLGLRWLDVYKALDLHGLAVAGGRIPTVGVPGLLLGGGISFQNSQYGIGAMGVIVNSNADENTDLFWAVKGGGPNFGIITKMNLVTVPTTSWSEARIYPPTAYESLVHGLMQYHEAIETDNRASLVWHATSQAILLVFFYCAPVEKPPAAFASFYDIPFLMNFVPPGTRSIYELVQGCRKTRQEQQAALSDVEGLVLTNVFQPMSSLAMEQSQGTPLGLEPVGQQWFLAMADWKHAKDEARVRDAIREIVDVAEASAKEEGVYLPHRYSNYASRDQDPLASYGAENVERLRGVAGKYDPEGVFQRLQNGGWLLSKVGSS</sequence>
<keyword evidence="7" id="KW-1185">Reference proteome</keyword>
<dbReference type="InterPro" id="IPR036318">
    <property type="entry name" value="FAD-bd_PCMH-like_sf"/>
</dbReference>
<keyword evidence="2" id="KW-0285">Flavoprotein</keyword>
<dbReference type="Pfam" id="PF01565">
    <property type="entry name" value="FAD_binding_4"/>
    <property type="match status" value="1"/>
</dbReference>
<evidence type="ECO:0000256" key="2">
    <source>
        <dbReference type="ARBA" id="ARBA00022630"/>
    </source>
</evidence>
<proteinExistence type="inferred from homology"/>
<dbReference type="InterPro" id="IPR006094">
    <property type="entry name" value="Oxid_FAD_bind_N"/>
</dbReference>
<keyword evidence="4" id="KW-0560">Oxidoreductase</keyword>
<dbReference type="GO" id="GO:0016491">
    <property type="term" value="F:oxidoreductase activity"/>
    <property type="evidence" value="ECO:0007669"/>
    <property type="project" value="UniProtKB-KW"/>
</dbReference>
<dbReference type="EMBL" id="KZ826067">
    <property type="protein sequence ID" value="PYH88761.1"/>
    <property type="molecule type" value="Genomic_DNA"/>
</dbReference>
<evidence type="ECO:0000256" key="3">
    <source>
        <dbReference type="ARBA" id="ARBA00022827"/>
    </source>
</evidence>
<dbReference type="Gene3D" id="3.40.462.20">
    <property type="match status" value="1"/>
</dbReference>
<comment type="similarity">
    <text evidence="1">Belongs to the oxygen-dependent FAD-linked oxidoreductase family.</text>
</comment>
<dbReference type="SUPFAM" id="SSF56176">
    <property type="entry name" value="FAD-binding/transporter-associated domain-like"/>
    <property type="match status" value="1"/>
</dbReference>
<keyword evidence="3" id="KW-0274">FAD</keyword>
<dbReference type="Proteomes" id="UP000247810">
    <property type="component" value="Unassembled WGS sequence"/>
</dbReference>
<evidence type="ECO:0000313" key="6">
    <source>
        <dbReference type="EMBL" id="PYH88761.1"/>
    </source>
</evidence>
<reference evidence="6 7" key="1">
    <citation type="submission" date="2018-02" db="EMBL/GenBank/DDBJ databases">
        <title>The genomes of Aspergillus section Nigri reveals drivers in fungal speciation.</title>
        <authorList>
            <consortium name="DOE Joint Genome Institute"/>
            <person name="Vesth T.C."/>
            <person name="Nybo J."/>
            <person name="Theobald S."/>
            <person name="Brandl J."/>
            <person name="Frisvad J.C."/>
            <person name="Nielsen K.F."/>
            <person name="Lyhne E.K."/>
            <person name="Kogle M.E."/>
            <person name="Kuo A."/>
            <person name="Riley R."/>
            <person name="Clum A."/>
            <person name="Nolan M."/>
            <person name="Lipzen A."/>
            <person name="Salamov A."/>
            <person name="Henrissat B."/>
            <person name="Wiebenga A."/>
            <person name="De vries R.P."/>
            <person name="Grigoriev I.V."/>
            <person name="Mortensen U.H."/>
            <person name="Andersen M.R."/>
            <person name="Baker S.E."/>
        </authorList>
    </citation>
    <scope>NUCLEOTIDE SEQUENCE [LARGE SCALE GENOMIC DNA]</scope>
    <source>
        <strain evidence="6 7">CBS 707.79</strain>
    </source>
</reference>
<dbReference type="STRING" id="1448320.A0A319CWA1"/>
<evidence type="ECO:0000256" key="1">
    <source>
        <dbReference type="ARBA" id="ARBA00005466"/>
    </source>
</evidence>
<name>A0A319CWA1_9EURO</name>
<dbReference type="AlphaFoldDB" id="A0A319CWA1"/>
<dbReference type="OrthoDB" id="2151789at2759"/>
<dbReference type="PANTHER" id="PTHR42973">
    <property type="entry name" value="BINDING OXIDOREDUCTASE, PUTATIVE (AFU_ORTHOLOGUE AFUA_1G17690)-RELATED"/>
    <property type="match status" value="1"/>
</dbReference>
<dbReference type="GO" id="GO:0071949">
    <property type="term" value="F:FAD binding"/>
    <property type="evidence" value="ECO:0007669"/>
    <property type="project" value="InterPro"/>
</dbReference>
<dbReference type="VEuPathDB" id="FungiDB:BO71DRAFT_423456"/>
<dbReference type="Gene3D" id="3.30.465.10">
    <property type="match status" value="2"/>
</dbReference>
<protein>
    <submittedName>
        <fullName evidence="6">6-hydroxy-D-nicotine oxidase</fullName>
    </submittedName>
</protein>
<dbReference type="InterPro" id="IPR016166">
    <property type="entry name" value="FAD-bd_PCMH"/>
</dbReference>
<dbReference type="InterPro" id="IPR050416">
    <property type="entry name" value="FAD-linked_Oxidoreductase"/>
</dbReference>